<evidence type="ECO:0000256" key="1">
    <source>
        <dbReference type="SAM" id="SignalP"/>
    </source>
</evidence>
<organism evidence="3 4">
    <name type="scientific">Aeromonas lusitana</name>
    <dbReference type="NCBI Taxonomy" id="931529"/>
    <lineage>
        <taxon>Bacteria</taxon>
        <taxon>Pseudomonadati</taxon>
        <taxon>Pseudomonadota</taxon>
        <taxon>Gammaproteobacteria</taxon>
        <taxon>Aeromonadales</taxon>
        <taxon>Aeromonadaceae</taxon>
        <taxon>Aeromonas</taxon>
    </lineage>
</organism>
<dbReference type="OrthoDB" id="5405060at2"/>
<comment type="caution">
    <text evidence="3">The sequence shown here is derived from an EMBL/GenBank/DDBJ whole genome shotgun (WGS) entry which is preliminary data.</text>
</comment>
<dbReference type="InterPro" id="IPR011990">
    <property type="entry name" value="TPR-like_helical_dom_sf"/>
</dbReference>
<dbReference type="SUPFAM" id="SSF48452">
    <property type="entry name" value="TPR-like"/>
    <property type="match status" value="1"/>
</dbReference>
<keyword evidence="1" id="KW-0732">Signal</keyword>
<gene>
    <name evidence="3" type="primary">pgaA</name>
    <name evidence="3" type="ORF">CUC44_07840</name>
</gene>
<evidence type="ECO:0000313" key="4">
    <source>
        <dbReference type="Proteomes" id="UP000232060"/>
    </source>
</evidence>
<dbReference type="Pfam" id="PF21197">
    <property type="entry name" value="PgaA_barrel"/>
    <property type="match status" value="1"/>
</dbReference>
<feature type="chain" id="PRO_5014838078" evidence="1">
    <location>
        <begin position="21"/>
        <end position="796"/>
    </location>
</feature>
<feature type="domain" description="PgaA membrane beta barrel" evidence="2">
    <location>
        <begin position="514"/>
        <end position="783"/>
    </location>
</feature>
<dbReference type="GO" id="GO:1901515">
    <property type="term" value="F:poly-beta-1,6-N-acetyl-D-glucosamine transmembrane transporter activity"/>
    <property type="evidence" value="ECO:0007669"/>
    <property type="project" value="InterPro"/>
</dbReference>
<dbReference type="Proteomes" id="UP000232060">
    <property type="component" value="Unassembled WGS sequence"/>
</dbReference>
<keyword evidence="4" id="KW-1185">Reference proteome</keyword>
<dbReference type="AlphaFoldDB" id="A0A2M8HBC3"/>
<accession>A0A2M8HBC3</accession>
<dbReference type="InterPro" id="IPR049003">
    <property type="entry name" value="PgaA_barrel"/>
</dbReference>
<evidence type="ECO:0000313" key="3">
    <source>
        <dbReference type="EMBL" id="PJC93853.1"/>
    </source>
</evidence>
<sequence length="796" mass="90501">MLRMNRIFYLLPLLPAFAQAGALDQERESWVIQARQGQLEQAAAGLDALYRRSRDGKVLDDLIAVQLWRKDPAAALASCEPCEFKPISNASLEALARAARDERRYPLAISYYRILQGRAPDNRNAWLGLYLSASDQGNLTLARQAASDYEARFGRDQAILDARIYGARRQGDAMGEMLARQQWLEQDPGNPEQLLALYRVAVSLGAGPAAADLMRQHPSLFKPVDRLWLDHYEAVSLLRSVAQTEDPALTTRALRRALALQERILREAPSDHPLHLSNERDRIVTLAALGRFAQAENDSAALLAREAQPDYVLMARADALAGLGRSREASLIYDELASRMPADKELREKRFYAYTDQERYDAAAGLLTQWQEPLTRWDFTGNTRMDNDDYERLLQLQNLLGAWRGQADNAERQLLGWLESAPANPWLWMQLGDLRRWRGHPDEADEAYAEAARWLQPASQAQLEPGRLNARLDRGQWQQTPARIRALGEGNRDRKELGQRLKQEQAPTLVSEFTHGSSEGGSVLASRDWRYDARLYSARSDEGHRLFVRRQGGFGEFDNEPERAAYSGLGMELSLYPLQWTVEGGMGSELNHRGYLWNRLDWRLGDHWSLGGAVNLNSADTPLRALARGDYADQYQLELNWRQDESREAGAQLELMDLSDGNQRKSVSGFVRQDLWRRDRWWLDGTLRAASSRNEAVEVDYFNPLEDRNLELELGARYRLPFDANRVLVQGLFLSTNSYWQQGYGGSQGWQLSYRHDWELSPALSLGYGLGRSKATYDGDAEYGDFVFANLQWSFL</sequence>
<evidence type="ECO:0000259" key="2">
    <source>
        <dbReference type="Pfam" id="PF21197"/>
    </source>
</evidence>
<feature type="signal peptide" evidence="1">
    <location>
        <begin position="1"/>
        <end position="20"/>
    </location>
</feature>
<dbReference type="NCBIfam" id="TIGR03939">
    <property type="entry name" value="PGA_TPR_OMP"/>
    <property type="match status" value="1"/>
</dbReference>
<proteinExistence type="predicted"/>
<reference evidence="3 4" key="1">
    <citation type="submission" date="2017-11" db="EMBL/GenBank/DDBJ databases">
        <title>Draft genome sequence of environmental isolate Aeromonas lusitania sp. nov. MDC 2473.</title>
        <authorList>
            <person name="Colston S.M."/>
            <person name="Navarro A."/>
            <person name="Martinez-Murcia A.J."/>
            <person name="Graf J."/>
        </authorList>
    </citation>
    <scope>NUCLEOTIDE SEQUENCE [LARGE SCALE GENOMIC DNA]</scope>
    <source>
        <strain evidence="3 4">MDC 2473</strain>
    </source>
</reference>
<dbReference type="Gene3D" id="1.25.40.10">
    <property type="entry name" value="Tetratricopeptide repeat domain"/>
    <property type="match status" value="2"/>
</dbReference>
<protein>
    <submittedName>
        <fullName evidence="3">Poly-beta-1,6 N-acetyl-D-glucosamine export porin PgaA</fullName>
    </submittedName>
</protein>
<name>A0A2M8HBC3_9GAMM</name>
<dbReference type="EMBL" id="PGCP01000010">
    <property type="protein sequence ID" value="PJC93853.1"/>
    <property type="molecule type" value="Genomic_DNA"/>
</dbReference>
<dbReference type="InterPro" id="IPR023870">
    <property type="entry name" value="PGA_export_porin_PgaA"/>
</dbReference>